<sequence>MAMVLLDCFKCFIRQGYGNTLFGFGSSRLQYQIAFPLYHLNYDAFCHTCLQRYQIAGKMSKALNIGKLNTGRF</sequence>
<dbReference type="EMBL" id="DPRK01000240">
    <property type="protein sequence ID" value="HCY82803.1"/>
    <property type="molecule type" value="Genomic_DNA"/>
</dbReference>
<dbReference type="Proteomes" id="UP000263268">
    <property type="component" value="Unassembled WGS sequence"/>
</dbReference>
<evidence type="ECO:0000313" key="1">
    <source>
        <dbReference type="EMBL" id="HCY82803.1"/>
    </source>
</evidence>
<dbReference type="AlphaFoldDB" id="A0A3D6BUA8"/>
<name>A0A3D6BUA8_9FLAO</name>
<protein>
    <submittedName>
        <fullName evidence="1">Uncharacterized protein</fullName>
    </submittedName>
</protein>
<comment type="caution">
    <text evidence="1">The sequence shown here is derived from an EMBL/GenBank/DDBJ whole genome shotgun (WGS) entry which is preliminary data.</text>
</comment>
<organism evidence="1 2">
    <name type="scientific">Xanthomarina gelatinilytica</name>
    <dbReference type="NCBI Taxonomy" id="1137281"/>
    <lineage>
        <taxon>Bacteria</taxon>
        <taxon>Pseudomonadati</taxon>
        <taxon>Bacteroidota</taxon>
        <taxon>Flavobacteriia</taxon>
        <taxon>Flavobacteriales</taxon>
        <taxon>Flavobacteriaceae</taxon>
        <taxon>Xanthomarina</taxon>
    </lineage>
</organism>
<accession>A0A3D6BUA8</accession>
<proteinExistence type="predicted"/>
<reference evidence="1 2" key="1">
    <citation type="journal article" date="2018" name="Nat. Biotechnol.">
        <title>A standardized bacterial taxonomy based on genome phylogeny substantially revises the tree of life.</title>
        <authorList>
            <person name="Parks D.H."/>
            <person name="Chuvochina M."/>
            <person name="Waite D.W."/>
            <person name="Rinke C."/>
            <person name="Skarshewski A."/>
            <person name="Chaumeil P.A."/>
            <person name="Hugenholtz P."/>
        </authorList>
    </citation>
    <scope>NUCLEOTIDE SEQUENCE [LARGE SCALE GENOMIC DNA]</scope>
    <source>
        <strain evidence="1">UBA10227</strain>
    </source>
</reference>
<evidence type="ECO:0000313" key="2">
    <source>
        <dbReference type="Proteomes" id="UP000263268"/>
    </source>
</evidence>
<gene>
    <name evidence="1" type="ORF">DHV22_15010</name>
</gene>